<dbReference type="Proteomes" id="UP000192652">
    <property type="component" value="Unassembled WGS sequence"/>
</dbReference>
<dbReference type="EMBL" id="MSPX01000023">
    <property type="protein sequence ID" value="OQP84198.1"/>
    <property type="molecule type" value="Genomic_DNA"/>
</dbReference>
<comment type="caution">
    <text evidence="1">The sequence shown here is derived from an EMBL/GenBank/DDBJ whole genome shotgun (WGS) entry which is preliminary data.</text>
</comment>
<reference evidence="1 2" key="1">
    <citation type="journal article" date="2017" name="Antonie Van Leeuwenhoek">
        <title>Rhizobium rhizosphaerae sp. nov., a novel species isolated from rice rhizosphere.</title>
        <authorList>
            <person name="Zhao J.J."/>
            <person name="Zhang J."/>
            <person name="Zhang R.J."/>
            <person name="Zhang C.W."/>
            <person name="Yin H.Q."/>
            <person name="Zhang X.X."/>
        </authorList>
    </citation>
    <scope>NUCLEOTIDE SEQUENCE [LARGE SCALE GENOMIC DNA]</scope>
    <source>
        <strain evidence="1 2">RD15</strain>
    </source>
</reference>
<protein>
    <submittedName>
        <fullName evidence="1">Uncharacterized protein</fullName>
    </submittedName>
</protein>
<evidence type="ECO:0000313" key="2">
    <source>
        <dbReference type="Proteomes" id="UP000192652"/>
    </source>
</evidence>
<keyword evidence="2" id="KW-1185">Reference proteome</keyword>
<accession>A0ABX3P9C0</accession>
<evidence type="ECO:0000313" key="1">
    <source>
        <dbReference type="EMBL" id="OQP84198.1"/>
    </source>
</evidence>
<name>A0ABX3P9C0_9HYPH</name>
<sequence>MAINPVLVRIGTVNGTPVVADISQGISGGSPILTRVTLTADYRLEWVPGWPDRPNVGGEVAKRRAVLPTGSTFDFLLPEAAALVAAGAAVFV</sequence>
<organism evidence="1 2">
    <name type="scientific">Xaviernesmea rhizosphaerae</name>
    <dbReference type="NCBI Taxonomy" id="1672749"/>
    <lineage>
        <taxon>Bacteria</taxon>
        <taxon>Pseudomonadati</taxon>
        <taxon>Pseudomonadota</taxon>
        <taxon>Alphaproteobacteria</taxon>
        <taxon>Hyphomicrobiales</taxon>
        <taxon>Rhizobiaceae</taxon>
        <taxon>Rhizobium/Agrobacterium group</taxon>
        <taxon>Xaviernesmea</taxon>
    </lineage>
</organism>
<proteinExistence type="predicted"/>
<gene>
    <name evidence="1" type="ORF">BTR14_20565</name>
</gene>